<dbReference type="GO" id="GO:0008270">
    <property type="term" value="F:zinc ion binding"/>
    <property type="evidence" value="ECO:0007669"/>
    <property type="project" value="UniProtKB-KW"/>
</dbReference>
<dbReference type="EMBL" id="MAVT02000537">
    <property type="protein sequence ID" value="POS75051.1"/>
    <property type="molecule type" value="Genomic_DNA"/>
</dbReference>
<dbReference type="AlphaFoldDB" id="A0A2P5HXS7"/>
<dbReference type="STRING" id="158607.A0A2P5HXS7"/>
<sequence>MLTPTVLRVVRPFCAVGSAPAVSLTQCVPQGVDADILLLGCGDVRDILYTAYHEKGFPPRRLDITSCDVEDAIVARNVLFLSLLVAQREQVKPQLFWNLYYHLLLDEESAQLLEEHLAALLNASTTLKTWRESEFSGRFRFVNASTLSSVRQIWHAYAECLRNKDQGQYRSDFEIAIKYSNSYRDDLFASNESVAESIRAASPLGIEVSEEIRAALNSWWERGSTGQVSANTNIPNPLFAATLSRHSVLAPSENPILSYHLARASIDLQKTSVRKSGNMDDNLSELAFVAAAQDQFAEWSREFVDMASRGLILRFITADALSLCHALQHHLETCQLSGNFYRSQLTMEHLELNHDEYGPQSTAPKQFDVIDTSDLAESLGALNMLIAGTPLLKPNPWATLYTKVNQGGTEGENAKFDELLCGQTRTIATLLGISPVEYWTNSTAISNVDDYRLGMSAMQSKSDRQNVQWRFAWKSLKHLSGRVGPLPPLKVNEDALGDLINKVYRAMLAGEDMAGFDRTEQDAHPKFHPVAFVAFIRRLLQTVGANKKEVCRKVLAEILQDSSSKFAPRYSEAVSLEMARHGFFTLPSATQNTLRASTDTQFPGWPHVPESVAITISIPAEYWKKFSQVALVDKLAFTVEGGLRLIQGDEILWHHVFPDVQVTFGTVSTWGDRQHEGFAVAVDEDHASWSGGSDLVASFSVPSKILQVDPSNTKVSLSLHNGVSEVLLSNKKLRLWNPTSGEPMNIFETDLDDTGHVYITKNQPGLVDFPLYSSLRPTAVPEIKQDCRPSFSAEIDGSGGITTITGRLEISAPQGKKLLSEKATVDVRKISPFVFEIVLGEREATYQLCFPVPVVKDGSTTRIARTSAYVEVVAPLADPATSQTLDDFIFLCILADSGLSSGLDQTIPVPLNIPHINLDTLPVLDVTDKSRVAFLTTLTSFTFSARERKLREQADSSGLATSARMNFKESIFTIFMLAAGLQGGQTGLFAIHHPEKGGVHMLLFVSAFRMDGANGTVVLDAAVIPFTVDLINSGRLESFLLILRELDACTVTVNDEELVLWKKVLPALAERCRTWNHAAECEYARPGATVPLSTEIGKQVLCSCGAGRLPEDFLSLPEWEVASQFATRIAISPTYAVPFVEDIIDDSMVGASSGLGMNVQGDETLRCRNCGDMEAKDGGPLKKCMRCLKVRYCSAECQKKDWKKHRMECGEGRVM</sequence>
<dbReference type="InterPro" id="IPR002893">
    <property type="entry name" value="Znf_MYND"/>
</dbReference>
<evidence type="ECO:0000313" key="7">
    <source>
        <dbReference type="Proteomes" id="UP000094444"/>
    </source>
</evidence>
<proteinExistence type="predicted"/>
<evidence type="ECO:0000256" key="4">
    <source>
        <dbReference type="PROSITE-ProRule" id="PRU00134"/>
    </source>
</evidence>
<reference evidence="6" key="1">
    <citation type="submission" date="2017-09" db="EMBL/GenBank/DDBJ databases">
        <title>Polyketide synthases of a Diaporthe helianthi virulent isolate.</title>
        <authorList>
            <person name="Baroncelli R."/>
        </authorList>
    </citation>
    <scope>NUCLEOTIDE SEQUENCE [LARGE SCALE GENOMIC DNA]</scope>
    <source>
        <strain evidence="6">7/96</strain>
    </source>
</reference>
<organism evidence="6 7">
    <name type="scientific">Diaporthe helianthi</name>
    <dbReference type="NCBI Taxonomy" id="158607"/>
    <lineage>
        <taxon>Eukaryota</taxon>
        <taxon>Fungi</taxon>
        <taxon>Dikarya</taxon>
        <taxon>Ascomycota</taxon>
        <taxon>Pezizomycotina</taxon>
        <taxon>Sordariomycetes</taxon>
        <taxon>Sordariomycetidae</taxon>
        <taxon>Diaporthales</taxon>
        <taxon>Diaporthaceae</taxon>
        <taxon>Diaporthe</taxon>
    </lineage>
</organism>
<dbReference type="InterPro" id="IPR027974">
    <property type="entry name" value="DUF4470"/>
</dbReference>
<keyword evidence="1" id="KW-0479">Metal-binding</keyword>
<evidence type="ECO:0000313" key="6">
    <source>
        <dbReference type="EMBL" id="POS75051.1"/>
    </source>
</evidence>
<dbReference type="Pfam" id="PF14737">
    <property type="entry name" value="DUF4470"/>
    <property type="match status" value="1"/>
</dbReference>
<evidence type="ECO:0000256" key="2">
    <source>
        <dbReference type="ARBA" id="ARBA00022771"/>
    </source>
</evidence>
<name>A0A2P5HXS7_DIAHE</name>
<dbReference type="PROSITE" id="PS01360">
    <property type="entry name" value="ZF_MYND_1"/>
    <property type="match status" value="1"/>
</dbReference>
<evidence type="ECO:0000256" key="1">
    <source>
        <dbReference type="ARBA" id="ARBA00022723"/>
    </source>
</evidence>
<dbReference type="Proteomes" id="UP000094444">
    <property type="component" value="Unassembled WGS sequence"/>
</dbReference>
<dbReference type="PANTHER" id="PTHR10237:SF15">
    <property type="entry name" value="LD37257P"/>
    <property type="match status" value="1"/>
</dbReference>
<evidence type="ECO:0000259" key="5">
    <source>
        <dbReference type="PROSITE" id="PS50865"/>
    </source>
</evidence>
<dbReference type="Pfam" id="PF01753">
    <property type="entry name" value="zf-MYND"/>
    <property type="match status" value="1"/>
</dbReference>
<dbReference type="Gene3D" id="6.10.140.2220">
    <property type="match status" value="1"/>
</dbReference>
<gene>
    <name evidence="6" type="ORF">DHEL01_v206556</name>
</gene>
<dbReference type="InterPro" id="IPR024119">
    <property type="entry name" value="TF_DEAF-1"/>
</dbReference>
<feature type="domain" description="MYND-type" evidence="5">
    <location>
        <begin position="1167"/>
        <end position="1209"/>
    </location>
</feature>
<dbReference type="SUPFAM" id="SSF144232">
    <property type="entry name" value="HIT/MYND zinc finger-like"/>
    <property type="match status" value="1"/>
</dbReference>
<dbReference type="PROSITE" id="PS50865">
    <property type="entry name" value="ZF_MYND_2"/>
    <property type="match status" value="1"/>
</dbReference>
<dbReference type="GO" id="GO:0005634">
    <property type="term" value="C:nucleus"/>
    <property type="evidence" value="ECO:0007669"/>
    <property type="project" value="TreeGrafter"/>
</dbReference>
<keyword evidence="3" id="KW-0862">Zinc</keyword>
<dbReference type="GO" id="GO:0000981">
    <property type="term" value="F:DNA-binding transcription factor activity, RNA polymerase II-specific"/>
    <property type="evidence" value="ECO:0007669"/>
    <property type="project" value="TreeGrafter"/>
</dbReference>
<dbReference type="OrthoDB" id="432970at2759"/>
<dbReference type="PANTHER" id="PTHR10237">
    <property type="entry name" value="DEFORMED EPIDERMAL AUTOREGULATORY FACTOR 1 HOMOLOG SUPPRESSIN"/>
    <property type="match status" value="1"/>
</dbReference>
<comment type="caution">
    <text evidence="6">The sequence shown here is derived from an EMBL/GenBank/DDBJ whole genome shotgun (WGS) entry which is preliminary data.</text>
</comment>
<dbReference type="InParanoid" id="A0A2P5HXS7"/>
<keyword evidence="2 4" id="KW-0863">Zinc-finger</keyword>
<keyword evidence="7" id="KW-1185">Reference proteome</keyword>
<evidence type="ECO:0000256" key="3">
    <source>
        <dbReference type="ARBA" id="ARBA00022833"/>
    </source>
</evidence>
<protein>
    <submittedName>
        <fullName evidence="6">MYND finger</fullName>
    </submittedName>
</protein>
<accession>A0A2P5HXS7</accession>